<reference evidence="1" key="1">
    <citation type="submission" date="2020-10" db="EMBL/GenBank/DDBJ databases">
        <title>De novo genome project of the cellulose decomposer Thermobifida halotolerans type strain.</title>
        <authorList>
            <person name="Nagy I."/>
            <person name="Horvath B."/>
            <person name="Kukolya J."/>
            <person name="Nagy I."/>
            <person name="Orsini M."/>
        </authorList>
    </citation>
    <scope>NUCLEOTIDE SEQUENCE</scope>
    <source>
        <strain evidence="1">DSM 44931</strain>
    </source>
</reference>
<evidence type="ECO:0000313" key="1">
    <source>
        <dbReference type="EMBL" id="UOE20837.1"/>
    </source>
</evidence>
<dbReference type="AlphaFoldDB" id="A0A399G3E7"/>
<evidence type="ECO:0000313" key="2">
    <source>
        <dbReference type="Proteomes" id="UP000265719"/>
    </source>
</evidence>
<organism evidence="1 2">
    <name type="scientific">Thermobifida halotolerans</name>
    <dbReference type="NCBI Taxonomy" id="483545"/>
    <lineage>
        <taxon>Bacteria</taxon>
        <taxon>Bacillati</taxon>
        <taxon>Actinomycetota</taxon>
        <taxon>Actinomycetes</taxon>
        <taxon>Streptosporangiales</taxon>
        <taxon>Nocardiopsidaceae</taxon>
        <taxon>Thermobifida</taxon>
    </lineage>
</organism>
<dbReference type="KEGG" id="thao:NI17_006535"/>
<dbReference type="EMBL" id="CP063196">
    <property type="protein sequence ID" value="UOE20837.1"/>
    <property type="molecule type" value="Genomic_DNA"/>
</dbReference>
<keyword evidence="2" id="KW-1185">Reference proteome</keyword>
<gene>
    <name evidence="1" type="ORF">NI17_006535</name>
</gene>
<proteinExistence type="predicted"/>
<dbReference type="RefSeq" id="WP_068692858.1">
    <property type="nucleotide sequence ID" value="NZ_CP063196.1"/>
</dbReference>
<dbReference type="Proteomes" id="UP000265719">
    <property type="component" value="Chromosome"/>
</dbReference>
<sequence>MTEPHRPERSDTFSEKLPGLLVLLPLALLVALPGVLLLRSAPLWYCVWALMGVLLFLALDERGKLPRLGGRSSEPGTGGVRGAVGRALDSCSGVRTGLGAAVLPVLMKVLAESARPLAMGVLLLVILLPLRPHGRRASGGD</sequence>
<accession>A0A399G3E7</accession>
<name>A0A399G3E7_9ACTN</name>
<protein>
    <submittedName>
        <fullName evidence="1">Uncharacterized protein</fullName>
    </submittedName>
</protein>